<reference evidence="5" key="1">
    <citation type="journal article" date="2020" name="Nature">
        <title>Giant virus diversity and host interactions through global metagenomics.</title>
        <authorList>
            <person name="Schulz F."/>
            <person name="Roux S."/>
            <person name="Paez-Espino D."/>
            <person name="Jungbluth S."/>
            <person name="Walsh D.A."/>
            <person name="Denef V.J."/>
            <person name="McMahon K.D."/>
            <person name="Konstantinidis K.T."/>
            <person name="Eloe-Fadrosh E.A."/>
            <person name="Kyrpides N.C."/>
            <person name="Woyke T."/>
        </authorList>
    </citation>
    <scope>NUCLEOTIDE SEQUENCE</scope>
    <source>
        <strain evidence="5">GVMAG-M-3300009182-67</strain>
    </source>
</reference>
<dbReference type="InterPro" id="IPR022648">
    <property type="entry name" value="Pr_cel_nuc_antig_N"/>
</dbReference>
<comment type="similarity">
    <text evidence="1">Belongs to the PCNA family.</text>
</comment>
<dbReference type="GO" id="GO:0030337">
    <property type="term" value="F:DNA polymerase processivity factor activity"/>
    <property type="evidence" value="ECO:0007669"/>
    <property type="project" value="InterPro"/>
</dbReference>
<evidence type="ECO:0000256" key="2">
    <source>
        <dbReference type="ARBA" id="ARBA00023125"/>
    </source>
</evidence>
<proteinExistence type="inferred from homology"/>
<dbReference type="Pfam" id="PF02747">
    <property type="entry name" value="PCNA_C"/>
    <property type="match status" value="1"/>
</dbReference>
<dbReference type="AlphaFoldDB" id="A0A6C0AYP9"/>
<dbReference type="GO" id="GO:0019985">
    <property type="term" value="P:translesion synthesis"/>
    <property type="evidence" value="ECO:0007669"/>
    <property type="project" value="TreeGrafter"/>
</dbReference>
<dbReference type="Gene3D" id="3.70.10.10">
    <property type="match status" value="1"/>
</dbReference>
<dbReference type="GO" id="GO:0043626">
    <property type="term" value="C:PCNA complex"/>
    <property type="evidence" value="ECO:0007669"/>
    <property type="project" value="TreeGrafter"/>
</dbReference>
<dbReference type="NCBIfam" id="TIGR00590">
    <property type="entry name" value="pcna"/>
    <property type="match status" value="1"/>
</dbReference>
<dbReference type="PANTHER" id="PTHR11352:SF0">
    <property type="entry name" value="PROLIFERATING CELL NUCLEAR ANTIGEN"/>
    <property type="match status" value="1"/>
</dbReference>
<dbReference type="InterPro" id="IPR046938">
    <property type="entry name" value="DNA_clamp_sf"/>
</dbReference>
<protein>
    <recommendedName>
        <fullName evidence="6">Proliferating cell nuclear antigen PCNA N-terminal domain-containing protein</fullName>
    </recommendedName>
</protein>
<sequence>MDDYLLYIKTVQSQSIKILVESLKEVLTDINLYFDNNGLKIMTMDNARVALVYVRLVKDNFEEYHCSSKNMCGINMIYFFKILKTVSNNDVLTLFIRKNAMNELGIRIENKEKNTVMESFLKMLDISEEKLDIPDIQYDSVISMPSVDLQKYCRDLSVISNQVTISSTESKFILESNGDFASQKIIIGEAQNGLIFSKKNQNVSEKFDLKYLNSFTKSTNLCSTVEIFLKKEYPLVIEYNVANLGKLQFCLAPKIHEDN</sequence>
<dbReference type="Pfam" id="PF00705">
    <property type="entry name" value="PCNA_N"/>
    <property type="match status" value="1"/>
</dbReference>
<dbReference type="PRINTS" id="PR00339">
    <property type="entry name" value="PCNACYCLIN"/>
</dbReference>
<dbReference type="GO" id="GO:0003677">
    <property type="term" value="F:DNA binding"/>
    <property type="evidence" value="ECO:0007669"/>
    <property type="project" value="UniProtKB-KW"/>
</dbReference>
<keyword evidence="2" id="KW-0238">DNA-binding</keyword>
<evidence type="ECO:0000256" key="1">
    <source>
        <dbReference type="ARBA" id="ARBA00010462"/>
    </source>
</evidence>
<feature type="domain" description="Proliferating cell nuclear antigen PCNA N-terminal" evidence="3">
    <location>
        <begin position="9"/>
        <end position="128"/>
    </location>
</feature>
<organism evidence="5">
    <name type="scientific">viral metagenome</name>
    <dbReference type="NCBI Taxonomy" id="1070528"/>
    <lineage>
        <taxon>unclassified sequences</taxon>
        <taxon>metagenomes</taxon>
        <taxon>organismal metagenomes</taxon>
    </lineage>
</organism>
<dbReference type="GO" id="GO:0006298">
    <property type="term" value="P:mismatch repair"/>
    <property type="evidence" value="ECO:0007669"/>
    <property type="project" value="TreeGrafter"/>
</dbReference>
<dbReference type="GO" id="GO:0006275">
    <property type="term" value="P:regulation of DNA replication"/>
    <property type="evidence" value="ECO:0007669"/>
    <property type="project" value="InterPro"/>
</dbReference>
<dbReference type="PANTHER" id="PTHR11352">
    <property type="entry name" value="PROLIFERATING CELL NUCLEAR ANTIGEN"/>
    <property type="match status" value="1"/>
</dbReference>
<feature type="domain" description="Proliferating cell nuclear antigen PCNA C-terminal" evidence="4">
    <location>
        <begin position="133"/>
        <end position="254"/>
    </location>
</feature>
<dbReference type="InterPro" id="IPR000730">
    <property type="entry name" value="Pr_cel_nuc_antig"/>
</dbReference>
<evidence type="ECO:0008006" key="6">
    <source>
        <dbReference type="Google" id="ProtNLM"/>
    </source>
</evidence>
<name>A0A6C0AYP9_9ZZZZ</name>
<evidence type="ECO:0000259" key="4">
    <source>
        <dbReference type="Pfam" id="PF02747"/>
    </source>
</evidence>
<evidence type="ECO:0000313" key="5">
    <source>
        <dbReference type="EMBL" id="QHS85127.1"/>
    </source>
</evidence>
<dbReference type="CDD" id="cd00577">
    <property type="entry name" value="PCNA"/>
    <property type="match status" value="1"/>
</dbReference>
<accession>A0A6C0AYP9</accession>
<evidence type="ECO:0000259" key="3">
    <source>
        <dbReference type="Pfam" id="PF00705"/>
    </source>
</evidence>
<dbReference type="SUPFAM" id="SSF55979">
    <property type="entry name" value="DNA clamp"/>
    <property type="match status" value="2"/>
</dbReference>
<dbReference type="HAMAP" id="MF_00317">
    <property type="entry name" value="DNApol_clamp_arch"/>
    <property type="match status" value="1"/>
</dbReference>
<dbReference type="GO" id="GO:0006272">
    <property type="term" value="P:leading strand elongation"/>
    <property type="evidence" value="ECO:0007669"/>
    <property type="project" value="TreeGrafter"/>
</dbReference>
<dbReference type="EMBL" id="MN739040">
    <property type="protein sequence ID" value="QHS85127.1"/>
    <property type="molecule type" value="Genomic_DNA"/>
</dbReference>
<dbReference type="InterPro" id="IPR022649">
    <property type="entry name" value="Pr_cel_nuc_antig_C"/>
</dbReference>